<evidence type="ECO:0000256" key="3">
    <source>
        <dbReference type="ARBA" id="ARBA00022750"/>
    </source>
</evidence>
<name>A0AAV4BME6_9GAST</name>
<feature type="disulfide bond" evidence="6">
    <location>
        <begin position="341"/>
        <end position="374"/>
    </location>
</feature>
<feature type="active site" evidence="5">
    <location>
        <position position="303"/>
    </location>
</feature>
<dbReference type="GO" id="GO:0004190">
    <property type="term" value="F:aspartic-type endopeptidase activity"/>
    <property type="evidence" value="ECO:0007669"/>
    <property type="project" value="UniProtKB-KW"/>
</dbReference>
<keyword evidence="3 7" id="KW-0064">Aspartyl protease</keyword>
<gene>
    <name evidence="11" type="ORF">PoB_004706700</name>
</gene>
<comment type="similarity">
    <text evidence="1 7">Belongs to the peptidase A1 family.</text>
</comment>
<feature type="region of interest" description="Disordered" evidence="8">
    <location>
        <begin position="30"/>
        <end position="56"/>
    </location>
</feature>
<keyword evidence="9" id="KW-0732">Signal</keyword>
<dbReference type="SUPFAM" id="SSF50630">
    <property type="entry name" value="Acid proteases"/>
    <property type="match status" value="1"/>
</dbReference>
<evidence type="ECO:0000256" key="5">
    <source>
        <dbReference type="PIRSR" id="PIRSR601461-1"/>
    </source>
</evidence>
<keyword evidence="12" id="KW-1185">Reference proteome</keyword>
<evidence type="ECO:0000259" key="10">
    <source>
        <dbReference type="PROSITE" id="PS51767"/>
    </source>
</evidence>
<dbReference type="FunFam" id="2.40.70.10:FF:000115">
    <property type="entry name" value="Lysosomal aspartic protease"/>
    <property type="match status" value="1"/>
</dbReference>
<dbReference type="PANTHER" id="PTHR47966:SF51">
    <property type="entry name" value="BETA-SITE APP-CLEAVING ENZYME, ISOFORM A-RELATED"/>
    <property type="match status" value="1"/>
</dbReference>
<keyword evidence="2 7" id="KW-0645">Protease</keyword>
<dbReference type="Pfam" id="PF00026">
    <property type="entry name" value="Asp"/>
    <property type="match status" value="1"/>
</dbReference>
<feature type="chain" id="PRO_5043495292" evidence="9">
    <location>
        <begin position="20"/>
        <end position="420"/>
    </location>
</feature>
<dbReference type="Gene3D" id="2.60.40.1960">
    <property type="match status" value="1"/>
</dbReference>
<feature type="active site" evidence="5">
    <location>
        <position position="117"/>
    </location>
</feature>
<dbReference type="PRINTS" id="PR00792">
    <property type="entry name" value="PEPSIN"/>
</dbReference>
<feature type="domain" description="Peptidase A1" evidence="10">
    <location>
        <begin position="99"/>
        <end position="416"/>
    </location>
</feature>
<dbReference type="InterPro" id="IPR001969">
    <property type="entry name" value="Aspartic_peptidase_AS"/>
</dbReference>
<feature type="compositionally biased region" description="Polar residues" evidence="8">
    <location>
        <begin position="36"/>
        <end position="56"/>
    </location>
</feature>
<proteinExistence type="inferred from homology"/>
<evidence type="ECO:0000256" key="4">
    <source>
        <dbReference type="ARBA" id="ARBA00022801"/>
    </source>
</evidence>
<accession>A0AAV4BME6</accession>
<keyword evidence="4 7" id="KW-0378">Hydrolase</keyword>
<dbReference type="PROSITE" id="PS51767">
    <property type="entry name" value="PEPTIDASE_A1"/>
    <property type="match status" value="1"/>
</dbReference>
<evidence type="ECO:0000256" key="9">
    <source>
        <dbReference type="SAM" id="SignalP"/>
    </source>
</evidence>
<evidence type="ECO:0000313" key="11">
    <source>
        <dbReference type="EMBL" id="GFO20562.1"/>
    </source>
</evidence>
<organism evidence="11 12">
    <name type="scientific">Plakobranchus ocellatus</name>
    <dbReference type="NCBI Taxonomy" id="259542"/>
    <lineage>
        <taxon>Eukaryota</taxon>
        <taxon>Metazoa</taxon>
        <taxon>Spiralia</taxon>
        <taxon>Lophotrochozoa</taxon>
        <taxon>Mollusca</taxon>
        <taxon>Gastropoda</taxon>
        <taxon>Heterobranchia</taxon>
        <taxon>Euthyneura</taxon>
        <taxon>Panpulmonata</taxon>
        <taxon>Sacoglossa</taxon>
        <taxon>Placobranchoidea</taxon>
        <taxon>Plakobranchidae</taxon>
        <taxon>Plakobranchus</taxon>
    </lineage>
</organism>
<dbReference type="InterPro" id="IPR001461">
    <property type="entry name" value="Aspartic_peptidase_A1"/>
</dbReference>
<evidence type="ECO:0000256" key="6">
    <source>
        <dbReference type="PIRSR" id="PIRSR601461-2"/>
    </source>
</evidence>
<keyword evidence="6" id="KW-1015">Disulfide bond</keyword>
<dbReference type="InterPro" id="IPR021109">
    <property type="entry name" value="Peptidase_aspartic_dom_sf"/>
</dbReference>
<protein>
    <submittedName>
        <fullName evidence="11">Cathepsin d</fullName>
    </submittedName>
</protein>
<dbReference type="AlphaFoldDB" id="A0AAV4BME6"/>
<dbReference type="PROSITE" id="PS00141">
    <property type="entry name" value="ASP_PROTEASE"/>
    <property type="match status" value="1"/>
</dbReference>
<evidence type="ECO:0000256" key="8">
    <source>
        <dbReference type="SAM" id="MobiDB-lite"/>
    </source>
</evidence>
<feature type="signal peptide" evidence="9">
    <location>
        <begin position="1"/>
        <end position="19"/>
    </location>
</feature>
<dbReference type="Gene3D" id="2.40.70.10">
    <property type="entry name" value="Acid Proteases"/>
    <property type="match status" value="2"/>
</dbReference>
<evidence type="ECO:0000256" key="7">
    <source>
        <dbReference type="RuleBase" id="RU000454"/>
    </source>
</evidence>
<dbReference type="Proteomes" id="UP000735302">
    <property type="component" value="Unassembled WGS sequence"/>
</dbReference>
<comment type="caution">
    <text evidence="11">The sequence shown here is derived from an EMBL/GenBank/DDBJ whole genome shotgun (WGS) entry which is preliminary data.</text>
</comment>
<sequence length="420" mass="46765">MHLLPVVLLTLTLVSSCIADVLNTVNRPRVHFGRGQPQQRPNRPHASTGQGVMQRPSQLQTSTIDIKLSNLDNGVMQRPSQLQTSTIDIKLSNLENTMYYGPISVGTPGQTFNVVFDTGSSAMWILSTRCLTDPAFQKHRKYNNLLSRTYKKKRKPFAAEYSIGAVAGVWSEDTVTLADASVENQTFGEATLILDIFEDVDVDGSVGLGLPNMFGGREPNLLNNMVNQGVVQAPVFSFYLNRVEPGARYSCLTLGGANPAYYTGDFTFVDLSDPNQWQFKMDRIHFNNGEDTVCDRGCQALIDSQSSMIIGPHEDVLRLNRKLGAEPLSDPGLSNMYVFECSSVNSLPDVEFVLNGEKFSLTSKDYVIKMDGQCLSAFMGRKAMMRDGQSFWRLGNAFMRGFYTQFDKGNRRIGFARTKY</sequence>
<dbReference type="InterPro" id="IPR033121">
    <property type="entry name" value="PEPTIDASE_A1"/>
</dbReference>
<evidence type="ECO:0000256" key="2">
    <source>
        <dbReference type="ARBA" id="ARBA00022670"/>
    </source>
</evidence>
<reference evidence="11 12" key="1">
    <citation type="journal article" date="2021" name="Elife">
        <title>Chloroplast acquisition without the gene transfer in kleptoplastic sea slugs, Plakobranchus ocellatus.</title>
        <authorList>
            <person name="Maeda T."/>
            <person name="Takahashi S."/>
            <person name="Yoshida T."/>
            <person name="Shimamura S."/>
            <person name="Takaki Y."/>
            <person name="Nagai Y."/>
            <person name="Toyoda A."/>
            <person name="Suzuki Y."/>
            <person name="Arimoto A."/>
            <person name="Ishii H."/>
            <person name="Satoh N."/>
            <person name="Nishiyama T."/>
            <person name="Hasebe M."/>
            <person name="Maruyama T."/>
            <person name="Minagawa J."/>
            <person name="Obokata J."/>
            <person name="Shigenobu S."/>
        </authorList>
    </citation>
    <scope>NUCLEOTIDE SEQUENCE [LARGE SCALE GENOMIC DNA]</scope>
</reference>
<dbReference type="PANTHER" id="PTHR47966">
    <property type="entry name" value="BETA-SITE APP-CLEAVING ENZYME, ISOFORM A-RELATED"/>
    <property type="match status" value="1"/>
</dbReference>
<evidence type="ECO:0000313" key="12">
    <source>
        <dbReference type="Proteomes" id="UP000735302"/>
    </source>
</evidence>
<dbReference type="EMBL" id="BLXT01005178">
    <property type="protein sequence ID" value="GFO20562.1"/>
    <property type="molecule type" value="Genomic_DNA"/>
</dbReference>
<dbReference type="GO" id="GO:0006508">
    <property type="term" value="P:proteolysis"/>
    <property type="evidence" value="ECO:0007669"/>
    <property type="project" value="UniProtKB-KW"/>
</dbReference>
<evidence type="ECO:0000256" key="1">
    <source>
        <dbReference type="ARBA" id="ARBA00007447"/>
    </source>
</evidence>